<reference evidence="1 2" key="1">
    <citation type="submission" date="2021-02" db="EMBL/GenBank/DDBJ databases">
        <authorList>
            <person name="Jung H.S."/>
            <person name="Chun B.H."/>
            <person name="Jeon C.O."/>
        </authorList>
    </citation>
    <scope>NUCLEOTIDE SEQUENCE [LARGE SCALE GENOMIC DNA]</scope>
    <source>
        <strain evidence="1 2">LMG 25203</strain>
    </source>
</reference>
<organism evidence="1 2">
    <name type="scientific">Flavobacterium macrobrachii</name>
    <dbReference type="NCBI Taxonomy" id="591204"/>
    <lineage>
        <taxon>Bacteria</taxon>
        <taxon>Pseudomonadati</taxon>
        <taxon>Bacteroidota</taxon>
        <taxon>Flavobacteriia</taxon>
        <taxon>Flavobacteriales</taxon>
        <taxon>Flavobacteriaceae</taxon>
        <taxon>Flavobacterium</taxon>
    </lineage>
</organism>
<dbReference type="EMBL" id="JACSOD020000497">
    <property type="protein sequence ID" value="MBM6500097.1"/>
    <property type="molecule type" value="Genomic_DNA"/>
</dbReference>
<evidence type="ECO:0000313" key="1">
    <source>
        <dbReference type="EMBL" id="MBM6500097.1"/>
    </source>
</evidence>
<evidence type="ECO:0000313" key="2">
    <source>
        <dbReference type="Proteomes" id="UP000759529"/>
    </source>
</evidence>
<evidence type="ECO:0008006" key="3">
    <source>
        <dbReference type="Google" id="ProtNLM"/>
    </source>
</evidence>
<dbReference type="Proteomes" id="UP000759529">
    <property type="component" value="Unassembled WGS sequence"/>
</dbReference>
<comment type="caution">
    <text evidence="1">The sequence shown here is derived from an EMBL/GenBank/DDBJ whole genome shotgun (WGS) entry which is preliminary data.</text>
</comment>
<name>A0ABS2D0V8_9FLAO</name>
<proteinExistence type="predicted"/>
<keyword evidence="2" id="KW-1185">Reference proteome</keyword>
<accession>A0ABS2D0V8</accession>
<protein>
    <recommendedName>
        <fullName evidence="3">Lipoprotein</fullName>
    </recommendedName>
</protein>
<dbReference type="RefSeq" id="WP_187656851.1">
    <property type="nucleotide sequence ID" value="NZ_JACSOD020000497.1"/>
</dbReference>
<gene>
    <name evidence="1" type="ORF">H9X54_012405</name>
</gene>
<dbReference type="PROSITE" id="PS51257">
    <property type="entry name" value="PROKAR_LIPOPROTEIN"/>
    <property type="match status" value="1"/>
</dbReference>
<sequence length="223" mass="25518">MKKSILKYGVFFIVAVSLVSCKNKELEIADKKIASLESYVDSIEAINIEETETNWDRISSDFDRKNLESSDAISKLTEDVKYTSQAKIDSINARYVIVKTTIETKAAKKQVINPNQLLRDRFFGAGKIGEDMNFSWVNKDNILSTYQSFFDTYKANKSDFSREDYDEVKLMYEALDTRKNTVEKEGLSSSDNTKIASIKFKFAPMFKVNRIGAKARENEEAKE</sequence>